<evidence type="ECO:0000256" key="2">
    <source>
        <dbReference type="ARBA" id="ARBA00012961"/>
    </source>
</evidence>
<dbReference type="SUPFAM" id="SSF52540">
    <property type="entry name" value="P-loop containing nucleoside triphosphate hydrolases"/>
    <property type="match status" value="1"/>
</dbReference>
<dbReference type="PANTHER" id="PTHR23117:SF13">
    <property type="entry name" value="GUANYLATE KINASE"/>
    <property type="match status" value="1"/>
</dbReference>
<dbReference type="SMART" id="SM00072">
    <property type="entry name" value="GuKc"/>
    <property type="match status" value="1"/>
</dbReference>
<dbReference type="PROSITE" id="PS50052">
    <property type="entry name" value="GUANYLATE_KINASE_2"/>
    <property type="match status" value="1"/>
</dbReference>
<dbReference type="Pfam" id="PF00625">
    <property type="entry name" value="Guanylate_kin"/>
    <property type="match status" value="1"/>
</dbReference>
<keyword evidence="6" id="KW-0067">ATP-binding</keyword>
<dbReference type="InterPro" id="IPR017665">
    <property type="entry name" value="Guanylate_kinase"/>
</dbReference>
<keyword evidence="3" id="KW-0808">Transferase</keyword>
<gene>
    <name evidence="8" type="ORF">S01H4_06965</name>
</gene>
<dbReference type="Gene3D" id="3.30.63.10">
    <property type="entry name" value="Guanylate Kinase phosphate binding domain"/>
    <property type="match status" value="1"/>
</dbReference>
<accession>X0YPY0</accession>
<evidence type="ECO:0000256" key="4">
    <source>
        <dbReference type="ARBA" id="ARBA00022741"/>
    </source>
</evidence>
<organism evidence="8">
    <name type="scientific">marine sediment metagenome</name>
    <dbReference type="NCBI Taxonomy" id="412755"/>
    <lineage>
        <taxon>unclassified sequences</taxon>
        <taxon>metagenomes</taxon>
        <taxon>ecological metagenomes</taxon>
    </lineage>
</organism>
<comment type="similarity">
    <text evidence="1">Belongs to the guanylate kinase family.</text>
</comment>
<dbReference type="InterPro" id="IPR027417">
    <property type="entry name" value="P-loop_NTPase"/>
</dbReference>
<dbReference type="EMBL" id="BART01002222">
    <property type="protein sequence ID" value="GAG58295.1"/>
    <property type="molecule type" value="Genomic_DNA"/>
</dbReference>
<name>X0YPY0_9ZZZZ</name>
<dbReference type="PANTHER" id="PTHR23117">
    <property type="entry name" value="GUANYLATE KINASE-RELATED"/>
    <property type="match status" value="1"/>
</dbReference>
<evidence type="ECO:0000256" key="3">
    <source>
        <dbReference type="ARBA" id="ARBA00022679"/>
    </source>
</evidence>
<dbReference type="CDD" id="cd00071">
    <property type="entry name" value="GMPK"/>
    <property type="match status" value="1"/>
</dbReference>
<evidence type="ECO:0000256" key="1">
    <source>
        <dbReference type="ARBA" id="ARBA00005790"/>
    </source>
</evidence>
<evidence type="ECO:0000313" key="8">
    <source>
        <dbReference type="EMBL" id="GAG58295.1"/>
    </source>
</evidence>
<evidence type="ECO:0000256" key="6">
    <source>
        <dbReference type="ARBA" id="ARBA00022840"/>
    </source>
</evidence>
<feature type="non-terminal residue" evidence="8">
    <location>
        <position position="1"/>
    </location>
</feature>
<comment type="caution">
    <text evidence="8">The sequence shown here is derived from an EMBL/GenBank/DDBJ whole genome shotgun (WGS) entry which is preliminary data.</text>
</comment>
<keyword evidence="5" id="KW-0418">Kinase</keyword>
<keyword evidence="4" id="KW-0547">Nucleotide-binding</keyword>
<sequence>INDIVKESDNFVRSISVTTRPKREDETSGRQYHFISKDEFEELIEKDMLLEWATYAGYLYGTPKEFVTEKLSKDKNVILVIEVQGAMQVIKKIKDTYLIFITTSSFKELEERIKKRRADSLEETNKRLEIAKSELNYKKYYDCIIVNDNYNEALFNLKKVLDYQKGRRRHK</sequence>
<dbReference type="InterPro" id="IPR020590">
    <property type="entry name" value="Guanylate_kinase_CS"/>
</dbReference>
<feature type="domain" description="Guanylate kinase-like" evidence="7">
    <location>
        <begin position="1"/>
        <end position="162"/>
    </location>
</feature>
<dbReference type="GO" id="GO:0005524">
    <property type="term" value="F:ATP binding"/>
    <property type="evidence" value="ECO:0007669"/>
    <property type="project" value="UniProtKB-KW"/>
</dbReference>
<evidence type="ECO:0000256" key="5">
    <source>
        <dbReference type="ARBA" id="ARBA00022777"/>
    </source>
</evidence>
<dbReference type="GO" id="GO:0005829">
    <property type="term" value="C:cytosol"/>
    <property type="evidence" value="ECO:0007669"/>
    <property type="project" value="TreeGrafter"/>
</dbReference>
<dbReference type="AlphaFoldDB" id="X0YPY0"/>
<dbReference type="InterPro" id="IPR008145">
    <property type="entry name" value="GK/Ca_channel_bsu"/>
</dbReference>
<dbReference type="Gene3D" id="3.40.50.300">
    <property type="entry name" value="P-loop containing nucleotide triphosphate hydrolases"/>
    <property type="match status" value="1"/>
</dbReference>
<proteinExistence type="inferred from homology"/>
<dbReference type="FunFam" id="3.30.63.10:FF:000002">
    <property type="entry name" value="Guanylate kinase 1"/>
    <property type="match status" value="1"/>
</dbReference>
<evidence type="ECO:0000259" key="7">
    <source>
        <dbReference type="PROSITE" id="PS50052"/>
    </source>
</evidence>
<dbReference type="GO" id="GO:0004385">
    <property type="term" value="F:GMP kinase activity"/>
    <property type="evidence" value="ECO:0007669"/>
    <property type="project" value="UniProtKB-EC"/>
</dbReference>
<dbReference type="PROSITE" id="PS00856">
    <property type="entry name" value="GUANYLATE_KINASE_1"/>
    <property type="match status" value="1"/>
</dbReference>
<protein>
    <recommendedName>
        <fullName evidence="2">guanylate kinase</fullName>
        <ecNumber evidence="2">2.7.4.8</ecNumber>
    </recommendedName>
</protein>
<reference evidence="8" key="1">
    <citation type="journal article" date="2014" name="Front. Microbiol.">
        <title>High frequency of phylogenetically diverse reductive dehalogenase-homologous genes in deep subseafloor sedimentary metagenomes.</title>
        <authorList>
            <person name="Kawai M."/>
            <person name="Futagami T."/>
            <person name="Toyoda A."/>
            <person name="Takaki Y."/>
            <person name="Nishi S."/>
            <person name="Hori S."/>
            <person name="Arai W."/>
            <person name="Tsubouchi T."/>
            <person name="Morono Y."/>
            <person name="Uchiyama I."/>
            <person name="Ito T."/>
            <person name="Fujiyama A."/>
            <person name="Inagaki F."/>
            <person name="Takami H."/>
        </authorList>
    </citation>
    <scope>NUCLEOTIDE SEQUENCE</scope>
    <source>
        <strain evidence="8">Expedition CK06-06</strain>
    </source>
</reference>
<dbReference type="InterPro" id="IPR008144">
    <property type="entry name" value="Guanylate_kin-like_dom"/>
</dbReference>
<dbReference type="NCBIfam" id="TIGR03263">
    <property type="entry name" value="guanyl_kin"/>
    <property type="match status" value="1"/>
</dbReference>
<dbReference type="EC" id="2.7.4.8" evidence="2"/>